<dbReference type="AlphaFoldDB" id="A0A6J7MZT5"/>
<evidence type="ECO:0000313" key="4">
    <source>
        <dbReference type="EMBL" id="CAB4867416.1"/>
    </source>
</evidence>
<dbReference type="InterPro" id="IPR032820">
    <property type="entry name" value="ATPase_put"/>
</dbReference>
<keyword evidence="1" id="KW-0812">Transmembrane</keyword>
<feature type="transmembrane region" description="Helical" evidence="1">
    <location>
        <begin position="46"/>
        <end position="68"/>
    </location>
</feature>
<proteinExistence type="predicted"/>
<reference evidence="5" key="1">
    <citation type="submission" date="2020-05" db="EMBL/GenBank/DDBJ databases">
        <authorList>
            <person name="Chiriac C."/>
            <person name="Salcher M."/>
            <person name="Ghai R."/>
            <person name="Kavagutti S V."/>
        </authorList>
    </citation>
    <scope>NUCLEOTIDE SEQUENCE</scope>
</reference>
<evidence type="ECO:0000313" key="2">
    <source>
        <dbReference type="EMBL" id="CAB4715647.1"/>
    </source>
</evidence>
<keyword evidence="1" id="KW-1133">Transmembrane helix</keyword>
<dbReference type="EMBL" id="CAEZYY010000015">
    <property type="protein sequence ID" value="CAB4755630.1"/>
    <property type="molecule type" value="Genomic_DNA"/>
</dbReference>
<dbReference type="EMBL" id="CAFBLR010000036">
    <property type="protein sequence ID" value="CAB4867416.1"/>
    <property type="molecule type" value="Genomic_DNA"/>
</dbReference>
<dbReference type="EMBL" id="CAFBQP010000011">
    <property type="protein sequence ID" value="CAB5055433.1"/>
    <property type="molecule type" value="Genomic_DNA"/>
</dbReference>
<gene>
    <name evidence="2" type="ORF">UFOPK2602_01406</name>
    <name evidence="3" type="ORF">UFOPK2806_01296</name>
    <name evidence="4" type="ORF">UFOPK3417_00560</name>
    <name evidence="5" type="ORF">UFOPK3954_00740</name>
    <name evidence="6" type="ORF">UFOPK4306_00421</name>
</gene>
<evidence type="ECO:0000256" key="1">
    <source>
        <dbReference type="SAM" id="Phobius"/>
    </source>
</evidence>
<organism evidence="5">
    <name type="scientific">freshwater metagenome</name>
    <dbReference type="NCBI Taxonomy" id="449393"/>
    <lineage>
        <taxon>unclassified sequences</taxon>
        <taxon>metagenomes</taxon>
        <taxon>ecological metagenomes</taxon>
    </lineage>
</organism>
<dbReference type="EMBL" id="CAEZXX010000098">
    <property type="protein sequence ID" value="CAB4715647.1"/>
    <property type="molecule type" value="Genomic_DNA"/>
</dbReference>
<sequence>MKLLPLTRNPRPVEPMGSGVANGIEMAGAVLVLFFIGFGLDHWLGTTPWITLACTAVGIVGTFAKAWYGYGSEMDRHAAARRASATTSVARVDEHS</sequence>
<dbReference type="EMBL" id="CAFBON010000060">
    <property type="protein sequence ID" value="CAB4984502.1"/>
    <property type="molecule type" value="Genomic_DNA"/>
</dbReference>
<evidence type="ECO:0000313" key="3">
    <source>
        <dbReference type="EMBL" id="CAB4755630.1"/>
    </source>
</evidence>
<name>A0A6J7MZT5_9ZZZZ</name>
<evidence type="ECO:0000313" key="5">
    <source>
        <dbReference type="EMBL" id="CAB4984502.1"/>
    </source>
</evidence>
<feature type="transmembrane region" description="Helical" evidence="1">
    <location>
        <begin position="20"/>
        <end position="40"/>
    </location>
</feature>
<accession>A0A6J7MZT5</accession>
<protein>
    <submittedName>
        <fullName evidence="5">Unannotated protein</fullName>
    </submittedName>
</protein>
<keyword evidence="1" id="KW-0472">Membrane</keyword>
<evidence type="ECO:0000313" key="6">
    <source>
        <dbReference type="EMBL" id="CAB5055433.1"/>
    </source>
</evidence>
<dbReference type="Pfam" id="PF09527">
    <property type="entry name" value="ATPase_gene1"/>
    <property type="match status" value="1"/>
</dbReference>